<dbReference type="PROSITE" id="PS01305">
    <property type="entry name" value="MOAA_NIFB_PQQE"/>
    <property type="match status" value="1"/>
</dbReference>
<name>A0A412Q0R7_9FIRM</name>
<dbReference type="SFLD" id="SFLDG01384">
    <property type="entry name" value="thioether_bond_formation_requi"/>
    <property type="match status" value="1"/>
</dbReference>
<dbReference type="SFLD" id="SFLDG01067">
    <property type="entry name" value="SPASM/twitch_domain_containing"/>
    <property type="match status" value="1"/>
</dbReference>
<dbReference type="Gene3D" id="3.20.20.70">
    <property type="entry name" value="Aldolase class I"/>
    <property type="match status" value="1"/>
</dbReference>
<sequence>MKNDYPFIKLFKTIDYFYMFDVNTASIIRINEDIYNYLEDILKGTAVYNKELQKQIDSLKSRGFLKPNDPNIEVSHPALSFVEESLDGNIGQLILQVTQNCNLRCKYCVYSGSYVNRTHSNKRMSFETAKKAIDFYYKHNRNKEDAVIGFYGGEPLLEMDLIKRVVEYSQKLFEGKSITFNLTTNATLLTEDIIRFLNDNGIGITISLDGPKAIHDNGRVFADNSTGTFESVMKNLDRVCKVCPEYLKNISFNAVLDTKNDFKCSSDFFSYEFMKDALVTATTLNSTSNKEKISYTEQFDVNYRYEIFKYYLSLIGKYKGDKISKIVKQQVGSLKTDVHDKLTTPYLRSKVCHPSGPCIPGALRLFVNADGNFYPCERVSETCAVFQIGDLENGFDIEKSKTLLNIGSLTKEQCKNCWAVYFCSGCASGLEDGDHLSAKKRLERCDGIREGCITRFQEYCMLRENGYKFEGV</sequence>
<evidence type="ECO:0000256" key="1">
    <source>
        <dbReference type="ARBA" id="ARBA00001966"/>
    </source>
</evidence>
<keyword evidence="5" id="KW-0408">Iron</keyword>
<dbReference type="CDD" id="cd01335">
    <property type="entry name" value="Radical_SAM"/>
    <property type="match status" value="1"/>
</dbReference>
<dbReference type="InterPro" id="IPR007197">
    <property type="entry name" value="rSAM"/>
</dbReference>
<dbReference type="InterPro" id="IPR023867">
    <property type="entry name" value="Sulphatase_maturase_rSAM"/>
</dbReference>
<comment type="cofactor">
    <cofactor evidence="1">
        <name>[4Fe-4S] cluster</name>
        <dbReference type="ChEBI" id="CHEBI:49883"/>
    </cofactor>
</comment>
<protein>
    <submittedName>
        <fullName evidence="9">Cys-rich peptide radical SAM maturase CcpM</fullName>
    </submittedName>
</protein>
<evidence type="ECO:0000256" key="2">
    <source>
        <dbReference type="ARBA" id="ARBA00022485"/>
    </source>
</evidence>
<dbReference type="SFLD" id="SFLDS00029">
    <property type="entry name" value="Radical_SAM"/>
    <property type="match status" value="1"/>
</dbReference>
<dbReference type="SUPFAM" id="SSF102114">
    <property type="entry name" value="Radical SAM enzymes"/>
    <property type="match status" value="1"/>
</dbReference>
<proteinExistence type="inferred from homology"/>
<dbReference type="GO" id="GO:0046872">
    <property type="term" value="F:metal ion binding"/>
    <property type="evidence" value="ECO:0007669"/>
    <property type="project" value="UniProtKB-KW"/>
</dbReference>
<dbReference type="RefSeq" id="WP_118004465.1">
    <property type="nucleotide sequence ID" value="NZ_QRXF01000021.1"/>
</dbReference>
<dbReference type="GO" id="GO:0016491">
    <property type="term" value="F:oxidoreductase activity"/>
    <property type="evidence" value="ECO:0007669"/>
    <property type="project" value="InterPro"/>
</dbReference>
<dbReference type="InterPro" id="IPR000385">
    <property type="entry name" value="MoaA_NifB_PqqE_Fe-S-bd_CS"/>
</dbReference>
<dbReference type="Proteomes" id="UP000284296">
    <property type="component" value="Unassembled WGS sequence"/>
</dbReference>
<dbReference type="EMBL" id="QRXG01000033">
    <property type="protein sequence ID" value="RGT78761.1"/>
    <property type="molecule type" value="Genomic_DNA"/>
</dbReference>
<keyword evidence="4" id="KW-0479">Metal-binding</keyword>
<evidence type="ECO:0000256" key="7">
    <source>
        <dbReference type="ARBA" id="ARBA00023601"/>
    </source>
</evidence>
<evidence type="ECO:0000256" key="5">
    <source>
        <dbReference type="ARBA" id="ARBA00023004"/>
    </source>
</evidence>
<organism evidence="9 10">
    <name type="scientific">Agathobacter rectalis</name>
    <dbReference type="NCBI Taxonomy" id="39491"/>
    <lineage>
        <taxon>Bacteria</taxon>
        <taxon>Bacillati</taxon>
        <taxon>Bacillota</taxon>
        <taxon>Clostridia</taxon>
        <taxon>Lachnospirales</taxon>
        <taxon>Lachnospiraceae</taxon>
        <taxon>Agathobacter</taxon>
    </lineage>
</organism>
<dbReference type="GO" id="GO:0051539">
    <property type="term" value="F:4 iron, 4 sulfur cluster binding"/>
    <property type="evidence" value="ECO:0007669"/>
    <property type="project" value="UniProtKB-KW"/>
</dbReference>
<dbReference type="NCBIfam" id="TIGR04068">
    <property type="entry name" value="rSAM_ocin_clost"/>
    <property type="match status" value="1"/>
</dbReference>
<dbReference type="PROSITE" id="PS51918">
    <property type="entry name" value="RADICAL_SAM"/>
    <property type="match status" value="1"/>
</dbReference>
<dbReference type="InterPro" id="IPR023885">
    <property type="entry name" value="4Fe4S-binding_SPASM_dom"/>
</dbReference>
<evidence type="ECO:0000256" key="6">
    <source>
        <dbReference type="ARBA" id="ARBA00023014"/>
    </source>
</evidence>
<keyword evidence="3" id="KW-0949">S-adenosyl-L-methionine</keyword>
<accession>A0A412Q0R7</accession>
<dbReference type="PANTHER" id="PTHR43273">
    <property type="entry name" value="ANAEROBIC SULFATASE-MATURATING ENZYME HOMOLOG ASLB-RELATED"/>
    <property type="match status" value="1"/>
</dbReference>
<dbReference type="NCBIfam" id="TIGR04085">
    <property type="entry name" value="rSAM_more_4Fe4S"/>
    <property type="match status" value="1"/>
</dbReference>
<keyword evidence="6" id="KW-0411">Iron-sulfur</keyword>
<reference evidence="9 10" key="1">
    <citation type="submission" date="2018-08" db="EMBL/GenBank/DDBJ databases">
        <title>A genome reference for cultivated species of the human gut microbiota.</title>
        <authorList>
            <person name="Zou Y."/>
            <person name="Xue W."/>
            <person name="Luo G."/>
        </authorList>
    </citation>
    <scope>NUCLEOTIDE SEQUENCE [LARGE SCALE GENOMIC DNA]</scope>
    <source>
        <strain evidence="9 10">AF18-16LB</strain>
    </source>
</reference>
<evidence type="ECO:0000259" key="8">
    <source>
        <dbReference type="PROSITE" id="PS51918"/>
    </source>
</evidence>
<dbReference type="InterPro" id="IPR058240">
    <property type="entry name" value="rSAM_sf"/>
</dbReference>
<gene>
    <name evidence="9" type="primary">ccpM</name>
    <name evidence="9" type="ORF">DWX06_14030</name>
</gene>
<evidence type="ECO:0000256" key="4">
    <source>
        <dbReference type="ARBA" id="ARBA00022723"/>
    </source>
</evidence>
<dbReference type="AlphaFoldDB" id="A0A412Q0R7"/>
<evidence type="ECO:0000313" key="10">
    <source>
        <dbReference type="Proteomes" id="UP000284296"/>
    </source>
</evidence>
<evidence type="ECO:0000256" key="3">
    <source>
        <dbReference type="ARBA" id="ARBA00022691"/>
    </source>
</evidence>
<dbReference type="SFLD" id="SFLDG01386">
    <property type="entry name" value="main_SPASM_domain-containing"/>
    <property type="match status" value="1"/>
</dbReference>
<feature type="domain" description="Radical SAM core" evidence="8">
    <location>
        <begin position="85"/>
        <end position="318"/>
    </location>
</feature>
<dbReference type="InterPro" id="IPR013785">
    <property type="entry name" value="Aldolase_TIM"/>
</dbReference>
<comment type="similarity">
    <text evidence="7">Belongs to the radical SAM superfamily. Anaerobic sulfatase-maturating enzyme family.</text>
</comment>
<dbReference type="InterPro" id="IPR024001">
    <property type="entry name" value="Cys-rich_pep_rSAM_mat_CcpM"/>
</dbReference>
<dbReference type="PANTHER" id="PTHR43273:SF3">
    <property type="entry name" value="ANAEROBIC SULFATASE-MATURATING ENZYME HOMOLOG ASLB-RELATED"/>
    <property type="match status" value="1"/>
</dbReference>
<evidence type="ECO:0000313" key="9">
    <source>
        <dbReference type="EMBL" id="RGT78761.1"/>
    </source>
</evidence>
<comment type="caution">
    <text evidence="9">The sequence shown here is derived from an EMBL/GenBank/DDBJ whole genome shotgun (WGS) entry which is preliminary data.</text>
</comment>
<dbReference type="Pfam" id="PF04055">
    <property type="entry name" value="Radical_SAM"/>
    <property type="match status" value="1"/>
</dbReference>
<keyword evidence="2" id="KW-0004">4Fe-4S</keyword>